<evidence type="ECO:0000313" key="3">
    <source>
        <dbReference type="Proteomes" id="UP001166191"/>
    </source>
</evidence>
<keyword evidence="3" id="KW-1185">Reference proteome</keyword>
<proteinExistence type="predicted"/>
<sequence length="135" mass="14454">MARIEGGCACGRIRYFSAADPVMVVNCHCEDCRKTSGGAFSFNLVMPAGTVTVTGTDATYPDGNGASGKPFSRHFCPSCGTHFRSEGEGHEGIEMIKAGTLDHPEGFAPMAHIWVEQKLPWVAIPEGAPQFPRQP</sequence>
<feature type="domain" description="CENP-V/GFA" evidence="1">
    <location>
        <begin position="4"/>
        <end position="111"/>
    </location>
</feature>
<name>A0ABS6ANN0_9RHOB</name>
<dbReference type="EMBL" id="JAHKNG010000063">
    <property type="protein sequence ID" value="MBU3032205.1"/>
    <property type="molecule type" value="Genomic_DNA"/>
</dbReference>
<gene>
    <name evidence="2" type="ORF">KNW02_19130</name>
</gene>
<dbReference type="InterPro" id="IPR006913">
    <property type="entry name" value="CENP-V/GFA"/>
</dbReference>
<organism evidence="2 3">
    <name type="scientific">Paracoccus marinaquae</name>
    <dbReference type="NCBI Taxonomy" id="2841926"/>
    <lineage>
        <taxon>Bacteria</taxon>
        <taxon>Pseudomonadati</taxon>
        <taxon>Pseudomonadota</taxon>
        <taxon>Alphaproteobacteria</taxon>
        <taxon>Rhodobacterales</taxon>
        <taxon>Paracoccaceae</taxon>
        <taxon>Paracoccus</taxon>
    </lineage>
</organism>
<dbReference type="PANTHER" id="PTHR33337:SF40">
    <property type="entry name" value="CENP-V_GFA DOMAIN-CONTAINING PROTEIN-RELATED"/>
    <property type="match status" value="1"/>
</dbReference>
<evidence type="ECO:0000259" key="1">
    <source>
        <dbReference type="PROSITE" id="PS51891"/>
    </source>
</evidence>
<dbReference type="Pfam" id="PF04828">
    <property type="entry name" value="GFA"/>
    <property type="match status" value="1"/>
</dbReference>
<dbReference type="RefSeq" id="WP_216034792.1">
    <property type="nucleotide sequence ID" value="NZ_JAHKNG010000063.1"/>
</dbReference>
<evidence type="ECO:0000313" key="2">
    <source>
        <dbReference type="EMBL" id="MBU3032205.1"/>
    </source>
</evidence>
<dbReference type="PANTHER" id="PTHR33337">
    <property type="entry name" value="GFA DOMAIN-CONTAINING PROTEIN"/>
    <property type="match status" value="1"/>
</dbReference>
<dbReference type="PROSITE" id="PS51891">
    <property type="entry name" value="CENP_V_GFA"/>
    <property type="match status" value="1"/>
</dbReference>
<reference evidence="2" key="1">
    <citation type="submission" date="2021-06" db="EMBL/GenBank/DDBJ databases">
        <title>Paracoccus bacterium XHP0099 sp. nov., isolated from the surface waters of the Yellow Sea.</title>
        <authorList>
            <person name="Xue H."/>
            <person name="Zhang D."/>
        </authorList>
    </citation>
    <scope>NUCLEOTIDE SEQUENCE</scope>
    <source>
        <strain evidence="2">XHP0099</strain>
    </source>
</reference>
<accession>A0ABS6ANN0</accession>
<dbReference type="Proteomes" id="UP001166191">
    <property type="component" value="Unassembled WGS sequence"/>
</dbReference>
<protein>
    <submittedName>
        <fullName evidence="2">GFA family protein</fullName>
    </submittedName>
</protein>
<comment type="caution">
    <text evidence="2">The sequence shown here is derived from an EMBL/GenBank/DDBJ whole genome shotgun (WGS) entry which is preliminary data.</text>
</comment>